<evidence type="ECO:0000313" key="6">
    <source>
        <dbReference type="EMBL" id="KAA9151063.1"/>
    </source>
</evidence>
<dbReference type="RefSeq" id="WP_144756423.1">
    <property type="nucleotide sequence ID" value="NZ_VMNW02000107.1"/>
</dbReference>
<dbReference type="GO" id="GO:0003700">
    <property type="term" value="F:DNA-binding transcription factor activity"/>
    <property type="evidence" value="ECO:0007669"/>
    <property type="project" value="TreeGrafter"/>
</dbReference>
<keyword evidence="7" id="KW-1185">Reference proteome</keyword>
<keyword evidence="2 4" id="KW-0238">DNA-binding</keyword>
<dbReference type="Proteomes" id="UP000319769">
    <property type="component" value="Unassembled WGS sequence"/>
</dbReference>
<dbReference type="InterPro" id="IPR009057">
    <property type="entry name" value="Homeodomain-like_sf"/>
</dbReference>
<evidence type="ECO:0000259" key="5">
    <source>
        <dbReference type="PROSITE" id="PS50977"/>
    </source>
</evidence>
<gene>
    <name evidence="6" type="ORF">FPZ12_039815</name>
</gene>
<comment type="caution">
    <text evidence="6">The sequence shown here is derived from an EMBL/GenBank/DDBJ whole genome shotgun (WGS) entry which is preliminary data.</text>
</comment>
<accession>A0A5N0UNQ7</accession>
<dbReference type="Gene3D" id="1.10.10.60">
    <property type="entry name" value="Homeodomain-like"/>
    <property type="match status" value="1"/>
</dbReference>
<dbReference type="PROSITE" id="PS50977">
    <property type="entry name" value="HTH_TETR_2"/>
    <property type="match status" value="1"/>
</dbReference>
<dbReference type="AlphaFoldDB" id="A0A5N0UNQ7"/>
<feature type="domain" description="HTH tetR-type" evidence="5">
    <location>
        <begin position="12"/>
        <end position="72"/>
    </location>
</feature>
<dbReference type="PRINTS" id="PR00455">
    <property type="entry name" value="HTHTETR"/>
</dbReference>
<evidence type="ECO:0000256" key="1">
    <source>
        <dbReference type="ARBA" id="ARBA00023015"/>
    </source>
</evidence>
<evidence type="ECO:0000256" key="4">
    <source>
        <dbReference type="PROSITE-ProRule" id="PRU00335"/>
    </source>
</evidence>
<keyword evidence="3" id="KW-0804">Transcription</keyword>
<dbReference type="GO" id="GO:0000976">
    <property type="term" value="F:transcription cis-regulatory region binding"/>
    <property type="evidence" value="ECO:0007669"/>
    <property type="project" value="TreeGrafter"/>
</dbReference>
<feature type="DNA-binding region" description="H-T-H motif" evidence="4">
    <location>
        <begin position="35"/>
        <end position="54"/>
    </location>
</feature>
<name>A0A5N0UNQ7_9PSEU</name>
<dbReference type="OrthoDB" id="9796019at2"/>
<dbReference type="EMBL" id="VMNW02000107">
    <property type="protein sequence ID" value="KAA9151063.1"/>
    <property type="molecule type" value="Genomic_DNA"/>
</dbReference>
<reference evidence="6" key="1">
    <citation type="submission" date="2019-09" db="EMBL/GenBank/DDBJ databases">
        <authorList>
            <person name="Teo W.F.A."/>
            <person name="Duangmal K."/>
        </authorList>
    </citation>
    <scope>NUCLEOTIDE SEQUENCE [LARGE SCALE GENOMIC DNA]</scope>
    <source>
        <strain evidence="6">K81G1</strain>
    </source>
</reference>
<dbReference type="Pfam" id="PF16859">
    <property type="entry name" value="TetR_C_11"/>
    <property type="match status" value="1"/>
</dbReference>
<dbReference type="PANTHER" id="PTHR30055">
    <property type="entry name" value="HTH-TYPE TRANSCRIPTIONAL REGULATOR RUTR"/>
    <property type="match status" value="1"/>
</dbReference>
<dbReference type="InterPro" id="IPR050109">
    <property type="entry name" value="HTH-type_TetR-like_transc_reg"/>
</dbReference>
<sequence>MPGPVKTRRRGEELETAILEAAWAELHEVGYNALTMEAVAARAGTSKPVIYRRWSSRAELVLAAWARRQPRRPIVPDSGSLRQDLLALFTRVARRADRIMSEMVAGVLGEAFRHPEVTALLREQLRTSPLTDTIRAVVRNATARGELPEVEISRRVAMVPLDLIRNETITWGGPLSRETIEELVDEVYLPLLRGLAPKSPPGP</sequence>
<dbReference type="InterPro" id="IPR011075">
    <property type="entry name" value="TetR_C"/>
</dbReference>
<evidence type="ECO:0000313" key="7">
    <source>
        <dbReference type="Proteomes" id="UP000319769"/>
    </source>
</evidence>
<dbReference type="InterPro" id="IPR036271">
    <property type="entry name" value="Tet_transcr_reg_TetR-rel_C_sf"/>
</dbReference>
<dbReference type="Pfam" id="PF00440">
    <property type="entry name" value="TetR_N"/>
    <property type="match status" value="1"/>
</dbReference>
<dbReference type="Gene3D" id="1.10.357.10">
    <property type="entry name" value="Tetracycline Repressor, domain 2"/>
    <property type="match status" value="1"/>
</dbReference>
<keyword evidence="1" id="KW-0805">Transcription regulation</keyword>
<organism evidence="6 7">
    <name type="scientific">Amycolatopsis acidicola</name>
    <dbReference type="NCBI Taxonomy" id="2596893"/>
    <lineage>
        <taxon>Bacteria</taxon>
        <taxon>Bacillati</taxon>
        <taxon>Actinomycetota</taxon>
        <taxon>Actinomycetes</taxon>
        <taxon>Pseudonocardiales</taxon>
        <taxon>Pseudonocardiaceae</taxon>
        <taxon>Amycolatopsis</taxon>
    </lineage>
</organism>
<evidence type="ECO:0000256" key="3">
    <source>
        <dbReference type="ARBA" id="ARBA00023163"/>
    </source>
</evidence>
<dbReference type="PANTHER" id="PTHR30055:SF148">
    <property type="entry name" value="TETR-FAMILY TRANSCRIPTIONAL REGULATOR"/>
    <property type="match status" value="1"/>
</dbReference>
<proteinExistence type="predicted"/>
<dbReference type="SUPFAM" id="SSF46689">
    <property type="entry name" value="Homeodomain-like"/>
    <property type="match status" value="1"/>
</dbReference>
<evidence type="ECO:0000256" key="2">
    <source>
        <dbReference type="ARBA" id="ARBA00023125"/>
    </source>
</evidence>
<dbReference type="SUPFAM" id="SSF48498">
    <property type="entry name" value="Tetracyclin repressor-like, C-terminal domain"/>
    <property type="match status" value="1"/>
</dbReference>
<protein>
    <submittedName>
        <fullName evidence="6">TetR/AcrR family transcriptional regulator</fullName>
    </submittedName>
</protein>
<dbReference type="InterPro" id="IPR001647">
    <property type="entry name" value="HTH_TetR"/>
</dbReference>